<feature type="compositionally biased region" description="Acidic residues" evidence="4">
    <location>
        <begin position="1364"/>
        <end position="1391"/>
    </location>
</feature>
<evidence type="ECO:0000256" key="3">
    <source>
        <dbReference type="PROSITE-ProRule" id="PRU00339"/>
    </source>
</evidence>
<dbReference type="Pfam" id="PF07719">
    <property type="entry name" value="TPR_2"/>
    <property type="match status" value="1"/>
</dbReference>
<feature type="compositionally biased region" description="Basic residues" evidence="4">
    <location>
        <begin position="96"/>
        <end position="113"/>
    </location>
</feature>
<proteinExistence type="predicted"/>
<protein>
    <recommendedName>
        <fullName evidence="7">Tetratricopeptide repeat protein</fullName>
    </recommendedName>
</protein>
<feature type="region of interest" description="Disordered" evidence="4">
    <location>
        <begin position="518"/>
        <end position="595"/>
    </location>
</feature>
<keyword evidence="1" id="KW-0677">Repeat</keyword>
<feature type="compositionally biased region" description="Basic residues" evidence="4">
    <location>
        <begin position="149"/>
        <end position="166"/>
    </location>
</feature>
<dbReference type="SUPFAM" id="SSF48452">
    <property type="entry name" value="TPR-like"/>
    <property type="match status" value="1"/>
</dbReference>
<feature type="region of interest" description="Disordered" evidence="4">
    <location>
        <begin position="1084"/>
        <end position="1110"/>
    </location>
</feature>
<feature type="compositionally biased region" description="Basic and acidic residues" evidence="4">
    <location>
        <begin position="353"/>
        <end position="363"/>
    </location>
</feature>
<dbReference type="GO" id="GO:0005789">
    <property type="term" value="C:endoplasmic reticulum membrane"/>
    <property type="evidence" value="ECO:0007669"/>
    <property type="project" value="TreeGrafter"/>
</dbReference>
<evidence type="ECO:0000313" key="6">
    <source>
        <dbReference type="Proteomes" id="UP001146793"/>
    </source>
</evidence>
<accession>A0AAV8AI57</accession>
<feature type="compositionally biased region" description="Acidic residues" evidence="4">
    <location>
        <begin position="305"/>
        <end position="315"/>
    </location>
</feature>
<feature type="compositionally biased region" description="Acidic residues" evidence="4">
    <location>
        <begin position="59"/>
        <end position="90"/>
    </location>
</feature>
<feature type="compositionally biased region" description="Basic residues" evidence="4">
    <location>
        <begin position="256"/>
        <end position="281"/>
    </location>
</feature>
<comment type="caution">
    <text evidence="5">The sequence shown here is derived from an EMBL/GenBank/DDBJ whole genome shotgun (WGS) entry which is preliminary data.</text>
</comment>
<dbReference type="GO" id="GO:0000030">
    <property type="term" value="F:mannosyltransferase activity"/>
    <property type="evidence" value="ECO:0007669"/>
    <property type="project" value="TreeGrafter"/>
</dbReference>
<name>A0AAV8AI57_9EUKA</name>
<dbReference type="GO" id="GO:0035269">
    <property type="term" value="P:protein O-linked glycosylation via mannose"/>
    <property type="evidence" value="ECO:0007669"/>
    <property type="project" value="TreeGrafter"/>
</dbReference>
<evidence type="ECO:0000256" key="4">
    <source>
        <dbReference type="SAM" id="MobiDB-lite"/>
    </source>
</evidence>
<feature type="compositionally biased region" description="Acidic residues" evidence="4">
    <location>
        <begin position="234"/>
        <end position="251"/>
    </location>
</feature>
<dbReference type="Gene3D" id="1.25.40.10">
    <property type="entry name" value="Tetratricopeptide repeat domain"/>
    <property type="match status" value="3"/>
</dbReference>
<reference evidence="5" key="1">
    <citation type="submission" date="2022-08" db="EMBL/GenBank/DDBJ databases">
        <title>Novel sulphate-reducing endosymbionts in the free-living metamonad Anaeramoeba.</title>
        <authorList>
            <person name="Jerlstrom-Hultqvist J."/>
            <person name="Cepicka I."/>
            <person name="Gallot-Lavallee L."/>
            <person name="Salas-Leiva D."/>
            <person name="Curtis B.A."/>
            <person name="Zahonova K."/>
            <person name="Pipaliya S."/>
            <person name="Dacks J."/>
            <person name="Roger A.J."/>
        </authorList>
    </citation>
    <scope>NUCLEOTIDE SEQUENCE</scope>
    <source>
        <strain evidence="5">Busselton2</strain>
    </source>
</reference>
<feature type="compositionally biased region" description="Basic residues" evidence="4">
    <location>
        <begin position="19"/>
        <end position="38"/>
    </location>
</feature>
<dbReference type="PROSITE" id="PS50293">
    <property type="entry name" value="TPR_REGION"/>
    <property type="match status" value="1"/>
</dbReference>
<feature type="compositionally biased region" description="Basic and acidic residues" evidence="4">
    <location>
        <begin position="546"/>
        <end position="568"/>
    </location>
</feature>
<gene>
    <name evidence="5" type="ORF">M0812_03627</name>
</gene>
<feature type="compositionally biased region" description="Basic and acidic residues" evidence="4">
    <location>
        <begin position="906"/>
        <end position="924"/>
    </location>
</feature>
<dbReference type="PANTHER" id="PTHR44216:SF3">
    <property type="entry name" value="PROTEIN O-MANNOSYL-TRANSFERASE TMTC2"/>
    <property type="match status" value="1"/>
</dbReference>
<feature type="compositionally biased region" description="Basic and acidic residues" evidence="4">
    <location>
        <begin position="578"/>
        <end position="595"/>
    </location>
</feature>
<evidence type="ECO:0000313" key="5">
    <source>
        <dbReference type="EMBL" id="KAJ3451869.1"/>
    </source>
</evidence>
<feature type="compositionally biased region" description="Basic residues" evidence="4">
    <location>
        <begin position="320"/>
        <end position="334"/>
    </location>
</feature>
<dbReference type="InterPro" id="IPR011990">
    <property type="entry name" value="TPR-like_helical_dom_sf"/>
</dbReference>
<dbReference type="InterPro" id="IPR052384">
    <property type="entry name" value="TMTC_O-mannosyltransferase"/>
</dbReference>
<feature type="region of interest" description="Disordered" evidence="4">
    <location>
        <begin position="1355"/>
        <end position="1391"/>
    </location>
</feature>
<keyword evidence="2 3" id="KW-0802">TPR repeat</keyword>
<dbReference type="InterPro" id="IPR013105">
    <property type="entry name" value="TPR_2"/>
</dbReference>
<feature type="compositionally biased region" description="Acidic residues" evidence="4">
    <location>
        <begin position="171"/>
        <end position="194"/>
    </location>
</feature>
<dbReference type="Proteomes" id="UP001146793">
    <property type="component" value="Unassembled WGS sequence"/>
</dbReference>
<feature type="repeat" description="TPR" evidence="3">
    <location>
        <begin position="938"/>
        <end position="971"/>
    </location>
</feature>
<evidence type="ECO:0008006" key="7">
    <source>
        <dbReference type="Google" id="ProtNLM"/>
    </source>
</evidence>
<dbReference type="PANTHER" id="PTHR44216">
    <property type="entry name" value="PROTEIN O-MANNOSYL-TRANSFERASE TMTC2"/>
    <property type="match status" value="1"/>
</dbReference>
<dbReference type="EMBL" id="JANTQA010000008">
    <property type="protein sequence ID" value="KAJ3451869.1"/>
    <property type="molecule type" value="Genomic_DNA"/>
</dbReference>
<dbReference type="InterPro" id="IPR019734">
    <property type="entry name" value="TPR_rpt"/>
</dbReference>
<feature type="compositionally biased region" description="Basic and acidic residues" evidence="4">
    <location>
        <begin position="518"/>
        <end position="537"/>
    </location>
</feature>
<feature type="region of interest" description="Disordered" evidence="4">
    <location>
        <begin position="17"/>
        <end position="379"/>
    </location>
</feature>
<feature type="compositionally biased region" description="Basic and acidic residues" evidence="4">
    <location>
        <begin position="1094"/>
        <end position="1104"/>
    </location>
</feature>
<feature type="compositionally biased region" description="Acidic residues" evidence="4">
    <location>
        <begin position="340"/>
        <end position="352"/>
    </location>
</feature>
<feature type="region of interest" description="Disordered" evidence="4">
    <location>
        <begin position="906"/>
        <end position="927"/>
    </location>
</feature>
<organism evidence="5 6">
    <name type="scientific">Anaeramoeba flamelloides</name>
    <dbReference type="NCBI Taxonomy" id="1746091"/>
    <lineage>
        <taxon>Eukaryota</taxon>
        <taxon>Metamonada</taxon>
        <taxon>Anaeramoebidae</taxon>
        <taxon>Anaeramoeba</taxon>
    </lineage>
</organism>
<feature type="repeat" description="TPR" evidence="3">
    <location>
        <begin position="623"/>
        <end position="656"/>
    </location>
</feature>
<evidence type="ECO:0000256" key="1">
    <source>
        <dbReference type="ARBA" id="ARBA00022737"/>
    </source>
</evidence>
<feature type="compositionally biased region" description="Acidic residues" evidence="4">
    <location>
        <begin position="128"/>
        <end position="145"/>
    </location>
</feature>
<dbReference type="SMART" id="SM00028">
    <property type="entry name" value="TPR"/>
    <property type="match status" value="5"/>
</dbReference>
<sequence>MFCYSFFLINFTILDEQKKKKKKKKEKQKQKTPKKKTKAEKEDPYRRSKRKKKKKKEESESEEDYSEEESNSAEAIDEESNSESDEESKSEEEKQIKKKKRKEKKRKKKKKRKDQVESSEEESKSAETMDEESNSESNGDSESEEEKQIKKKKRKEKKIKKKKNKRKDQADSSEEESNSAEAIDEESNSESDGDSESKEDKTKKRKKKKKEGESEESKSDEEDSSKEESNSAEAIDEESNSESDGDSESSSEEDKRKKKKKDKLKKKKKKRKTKKKKKKKKDANNESEEKKRKKKKKKKDKESNSDEEDEESSSEEDIRKKKKRKRKEKKKKKKDKESNSDEEEEESSNEEENDKKKEKEIQKTTRNNTTLASKLKTKKTKQQKNIELVVYTPKNLKKNHLHKFRSDECVEGSKSSQLQSYLNEVFELPNKETIWKNFFNLDQDYLKSSEASKAFTNFLLLKKKISFELFEKLSIFFDKFNLNQLTKMCFKQLIKNYQDNPKGYLLYGIWVINNKEKEKEEKNSTEKDEKKERKDKKEEEEEEEIEKQKEKEKEKEKQKQKQKEMEIEKQEEEEEEDNKNNSEEKDSDEGKENEEQKAIKIFKKGLNKCRSRNTSKSSKKDYAQLYFQLGNFAIKKGKSDEAINCYKKTLKYNPNHICAHNNLASILCSSFSTKKNARKHFKIASKLRPTDLSILYNLGMILLELDDKNGSLNCFLDIQQKNPKHKESALAIAKIMKENNLYSQALDWLVYIESIDPLDPLPNIKSAQIYIKIEKNKMAITKYQIALDQLNNLINPEKKNNNLIVNTNILIENENDINQNYNTNNNNSGNNRNRFLFKNKFFKKKTKDFEQIRLKILFTLGKLLKESYFKKKYKKELNQAVYYFSEFLLKNNNYISINKKYIYQDKNKNDDDNNNDKYDHDDKKERKKVNQTNNNLIIETNLSLGKIFLKLKDYKQAKERFDLVLKKDSQNFEAKLYLAVVKSKTNLNFAIKAIKKLSNENPKNSNCQLQLSKLLNRQGEKYISIQKFQNAMNLKPKSIMSAKNAGPILQGLDKKFLNLNQNYNTKLKINKDCDHYEDNNESTDAINLNKKKKNGGDDDGDKKTQNNNKANNVNINQIKNDHGLNIGNKNHSQNSINYNNTKFFSIEQIQILCDSISKKIILINKLDLTNRLVGSEGALLILEFLKNNWDVLFVQFANKDIIELSTLKSINNFILRNNIINNNPFLKDLYLFFHFNNNDDETGNGQGKKKIKRKKYLQNFYTDLLKIKFGKYYQSFLKIINNNNINKIQTKRFILAILTGVFVFDNKLKIFNNQLPQKRNLNYFKNYPFFNPKKISNLKNIVFLTIKINNKKKNKIKNNQNGNEDVDKDEDKDEDEDEDEDEVQVEDEVEVEGNNKENHIKLPLAIALVRSKLIRNWVLQFKNIKKNLIFIDYSKRSLDSLQIIVNYWVTGKIILSPNLNFKKIMNELNGVIEYYQMNPKSSFLQKLEESVKQK</sequence>
<dbReference type="PROSITE" id="PS50005">
    <property type="entry name" value="TPR"/>
    <property type="match status" value="2"/>
</dbReference>
<evidence type="ECO:0000256" key="2">
    <source>
        <dbReference type="ARBA" id="ARBA00022803"/>
    </source>
</evidence>